<name>A0ABM6CR05_9BORD</name>
<gene>
    <name evidence="1" type="ORF">BAU06_09220</name>
</gene>
<evidence type="ECO:0000313" key="2">
    <source>
        <dbReference type="Proteomes" id="UP000091897"/>
    </source>
</evidence>
<accession>A0ABM6CR05</accession>
<evidence type="ECO:0000313" key="1">
    <source>
        <dbReference type="EMBL" id="ANN66450.1"/>
    </source>
</evidence>
<proteinExistence type="predicted"/>
<dbReference type="Proteomes" id="UP000091897">
    <property type="component" value="Chromosome"/>
</dbReference>
<keyword evidence="2" id="KW-1185">Reference proteome</keyword>
<organism evidence="1 2">
    <name type="scientific">Bordetella bronchialis</name>
    <dbReference type="NCBI Taxonomy" id="463025"/>
    <lineage>
        <taxon>Bacteria</taxon>
        <taxon>Pseudomonadati</taxon>
        <taxon>Pseudomonadota</taxon>
        <taxon>Betaproteobacteria</taxon>
        <taxon>Burkholderiales</taxon>
        <taxon>Alcaligenaceae</taxon>
        <taxon>Bordetella</taxon>
    </lineage>
</organism>
<reference evidence="1 2" key="1">
    <citation type="submission" date="2016-06" db="EMBL/GenBank/DDBJ databases">
        <title>Complete genome sequences of Bordetella bronchialis and Bordetella flabilis.</title>
        <authorList>
            <person name="LiPuma J.J."/>
            <person name="Spilker T."/>
        </authorList>
    </citation>
    <scope>NUCLEOTIDE SEQUENCE [LARGE SCALE GENOMIC DNA]</scope>
    <source>
        <strain evidence="1 2">AU3182</strain>
    </source>
</reference>
<protein>
    <submittedName>
        <fullName evidence="1">Uncharacterized protein</fullName>
    </submittedName>
</protein>
<dbReference type="EMBL" id="CP016170">
    <property type="protein sequence ID" value="ANN66450.1"/>
    <property type="molecule type" value="Genomic_DNA"/>
</dbReference>
<sequence length="88" mass="9288">MGESPEFTTLRTKHTADMALAGSAVVTIAALLHDEATATRAGLPGRLPADADIGLLAALRLIGSRMEISVTDMEAEAQAFQTLRTELH</sequence>